<comment type="caution">
    <text evidence="1">The sequence shown here is derived from an EMBL/GenBank/DDBJ whole genome shotgun (WGS) entry which is preliminary data.</text>
</comment>
<evidence type="ECO:0000313" key="1">
    <source>
        <dbReference type="EMBL" id="GAA4841162.1"/>
    </source>
</evidence>
<organism evidence="1 2">
    <name type="scientific">Kitasatospora terrestris</name>
    <dbReference type="NCBI Taxonomy" id="258051"/>
    <lineage>
        <taxon>Bacteria</taxon>
        <taxon>Bacillati</taxon>
        <taxon>Actinomycetota</taxon>
        <taxon>Actinomycetes</taxon>
        <taxon>Kitasatosporales</taxon>
        <taxon>Streptomycetaceae</taxon>
        <taxon>Kitasatospora</taxon>
    </lineage>
</organism>
<accession>A0ABP9DHI2</accession>
<proteinExistence type="predicted"/>
<dbReference type="EMBL" id="BAABIS010000001">
    <property type="protein sequence ID" value="GAA4841162.1"/>
    <property type="molecule type" value="Genomic_DNA"/>
</dbReference>
<dbReference type="Proteomes" id="UP001501752">
    <property type="component" value="Unassembled WGS sequence"/>
</dbReference>
<dbReference type="RefSeq" id="WP_345696064.1">
    <property type="nucleotide sequence ID" value="NZ_BAABIS010000001.1"/>
</dbReference>
<gene>
    <name evidence="1" type="ORF">GCM10023235_16020</name>
</gene>
<keyword evidence="2" id="KW-1185">Reference proteome</keyword>
<name>A0ABP9DHI2_9ACTN</name>
<evidence type="ECO:0008006" key="3">
    <source>
        <dbReference type="Google" id="ProtNLM"/>
    </source>
</evidence>
<sequence>MADWAWDFGPESLLDGLTQDRRELARKAAAEIALVCSLEHPEGRDWQGGAMPLRTDHFDGMLITSIADVRGEQILVVQIIDTTG</sequence>
<protein>
    <recommendedName>
        <fullName evidence="3">DUF4258 domain-containing protein</fullName>
    </recommendedName>
</protein>
<evidence type="ECO:0000313" key="2">
    <source>
        <dbReference type="Proteomes" id="UP001501752"/>
    </source>
</evidence>
<reference evidence="2" key="1">
    <citation type="journal article" date="2019" name="Int. J. Syst. Evol. Microbiol.">
        <title>The Global Catalogue of Microorganisms (GCM) 10K type strain sequencing project: providing services to taxonomists for standard genome sequencing and annotation.</title>
        <authorList>
            <consortium name="The Broad Institute Genomics Platform"/>
            <consortium name="The Broad Institute Genome Sequencing Center for Infectious Disease"/>
            <person name="Wu L."/>
            <person name="Ma J."/>
        </authorList>
    </citation>
    <scope>NUCLEOTIDE SEQUENCE [LARGE SCALE GENOMIC DNA]</scope>
    <source>
        <strain evidence="2">JCM 13006</strain>
    </source>
</reference>